<protein>
    <submittedName>
        <fullName evidence="6">APC family permease</fullName>
    </submittedName>
</protein>
<reference evidence="6 7" key="1">
    <citation type="submission" date="2019-05" db="EMBL/GenBank/DDBJ databases">
        <authorList>
            <person name="Lee S.D."/>
        </authorList>
    </citation>
    <scope>NUCLEOTIDE SEQUENCE [LARGE SCALE GENOMIC DNA]</scope>
    <source>
        <strain evidence="6 7">GH2-6</strain>
    </source>
</reference>
<proteinExistence type="predicted"/>
<name>A0A5C4JKT1_9HYPH</name>
<dbReference type="Gene3D" id="1.20.1740.10">
    <property type="entry name" value="Amino acid/polyamine transporter I"/>
    <property type="match status" value="1"/>
</dbReference>
<feature type="transmembrane region" description="Helical" evidence="5">
    <location>
        <begin position="180"/>
        <end position="203"/>
    </location>
</feature>
<feature type="transmembrane region" description="Helical" evidence="5">
    <location>
        <begin position="297"/>
        <end position="325"/>
    </location>
</feature>
<dbReference type="Proteomes" id="UP000307874">
    <property type="component" value="Unassembled WGS sequence"/>
</dbReference>
<sequence>MEHHRSCLVCQREFISRQEIYFVGNDDRQSQYEEGSISLSGTVAMGTGVMIGAGIFALTGQIAELAGPLFPLAFIAGAIVTGLSAHSYVKMSNAWPSSGGIAMILNKCYGPGAITGGAALLMALSMVIAESLVARTFASYLLRPFDITSGLLIPALAVAVIVFAFLINISGNRSVGTFSIIMAVVKIGGIALFGIAALWSSGFAFSSAFEGGEDFGVIGFVASVALAILSFKGFTTITNSGAEVTDPHRNVGRAIAIAITLCVVIYLLVAFAVGSSLSIEEIIAARDYSLAQAAEPALGQIGFILTVVLAVVATASAVLASVFAVSRMLAMLTNMELIPHSHFGMPGPIQKHTLVYTVVIASVLSIFFDLSRIASLGVYFYLIMDMIIHWGVYRYRREETGANTAVLFAALIADAVVLAAFTAMKFQSDPLIVVTGFGSVIAVMAFERFYLGKWFAPLEEEHSHDQ</sequence>
<dbReference type="Pfam" id="PF13520">
    <property type="entry name" value="AA_permease_2"/>
    <property type="match status" value="1"/>
</dbReference>
<evidence type="ECO:0000256" key="3">
    <source>
        <dbReference type="ARBA" id="ARBA00022989"/>
    </source>
</evidence>
<dbReference type="PANTHER" id="PTHR11785">
    <property type="entry name" value="AMINO ACID TRANSPORTER"/>
    <property type="match status" value="1"/>
</dbReference>
<feature type="transmembrane region" description="Helical" evidence="5">
    <location>
        <begin position="215"/>
        <end position="234"/>
    </location>
</feature>
<gene>
    <name evidence="6" type="ORF">FF124_20025</name>
</gene>
<evidence type="ECO:0000256" key="5">
    <source>
        <dbReference type="SAM" id="Phobius"/>
    </source>
</evidence>
<feature type="transmembrane region" description="Helical" evidence="5">
    <location>
        <begin position="69"/>
        <end position="89"/>
    </location>
</feature>
<feature type="transmembrane region" description="Helical" evidence="5">
    <location>
        <begin position="109"/>
        <end position="129"/>
    </location>
</feature>
<dbReference type="OrthoDB" id="7065842at2"/>
<evidence type="ECO:0000313" key="6">
    <source>
        <dbReference type="EMBL" id="TNB46083.1"/>
    </source>
</evidence>
<comment type="subcellular location">
    <subcellularLocation>
        <location evidence="1">Membrane</location>
        <topology evidence="1">Multi-pass membrane protein</topology>
    </subcellularLocation>
</comment>
<feature type="transmembrane region" description="Helical" evidence="5">
    <location>
        <begin position="255"/>
        <end position="277"/>
    </location>
</feature>
<evidence type="ECO:0000256" key="4">
    <source>
        <dbReference type="ARBA" id="ARBA00023136"/>
    </source>
</evidence>
<dbReference type="PANTHER" id="PTHR11785:SF512">
    <property type="entry name" value="SOBREMESA, ISOFORM B"/>
    <property type="match status" value="1"/>
</dbReference>
<feature type="transmembrane region" description="Helical" evidence="5">
    <location>
        <begin position="353"/>
        <end position="370"/>
    </location>
</feature>
<dbReference type="GO" id="GO:0016020">
    <property type="term" value="C:membrane"/>
    <property type="evidence" value="ECO:0007669"/>
    <property type="project" value="UniProtKB-SubCell"/>
</dbReference>
<keyword evidence="2 5" id="KW-0812">Transmembrane</keyword>
<dbReference type="InterPro" id="IPR002293">
    <property type="entry name" value="AA/rel_permease1"/>
</dbReference>
<dbReference type="PIRSF" id="PIRSF006060">
    <property type="entry name" value="AA_transporter"/>
    <property type="match status" value="1"/>
</dbReference>
<feature type="transmembrane region" description="Helical" evidence="5">
    <location>
        <begin position="37"/>
        <end position="63"/>
    </location>
</feature>
<feature type="transmembrane region" description="Helical" evidence="5">
    <location>
        <begin position="149"/>
        <end position="168"/>
    </location>
</feature>
<dbReference type="GO" id="GO:0015179">
    <property type="term" value="F:L-amino acid transmembrane transporter activity"/>
    <property type="evidence" value="ECO:0007669"/>
    <property type="project" value="TreeGrafter"/>
</dbReference>
<dbReference type="AlphaFoldDB" id="A0A5C4JKT1"/>
<evidence type="ECO:0000313" key="7">
    <source>
        <dbReference type="Proteomes" id="UP000307874"/>
    </source>
</evidence>
<accession>A0A5C4JKT1</accession>
<evidence type="ECO:0000256" key="2">
    <source>
        <dbReference type="ARBA" id="ARBA00022692"/>
    </source>
</evidence>
<feature type="transmembrane region" description="Helical" evidence="5">
    <location>
        <begin position="405"/>
        <end position="424"/>
    </location>
</feature>
<keyword evidence="7" id="KW-1185">Reference proteome</keyword>
<keyword evidence="3 5" id="KW-1133">Transmembrane helix</keyword>
<evidence type="ECO:0000256" key="1">
    <source>
        <dbReference type="ARBA" id="ARBA00004141"/>
    </source>
</evidence>
<dbReference type="EMBL" id="VCLB01000013">
    <property type="protein sequence ID" value="TNB46083.1"/>
    <property type="molecule type" value="Genomic_DNA"/>
</dbReference>
<comment type="caution">
    <text evidence="6">The sequence shown here is derived from an EMBL/GenBank/DDBJ whole genome shotgun (WGS) entry which is preliminary data.</text>
</comment>
<feature type="transmembrane region" description="Helical" evidence="5">
    <location>
        <begin position="430"/>
        <end position="451"/>
    </location>
</feature>
<dbReference type="InterPro" id="IPR050598">
    <property type="entry name" value="AminoAcid_Transporter"/>
</dbReference>
<reference evidence="6 7" key="2">
    <citation type="submission" date="2019-06" db="EMBL/GenBank/DDBJ databases">
        <title>Martelella lutilitoris sp. nov., isolated from a tidal mudflat.</title>
        <authorList>
            <person name="Kim Y.-J."/>
        </authorList>
    </citation>
    <scope>NUCLEOTIDE SEQUENCE [LARGE SCALE GENOMIC DNA]</scope>
    <source>
        <strain evidence="6 7">GH2-6</strain>
    </source>
</reference>
<keyword evidence="4 5" id="KW-0472">Membrane</keyword>
<organism evidence="6 7">
    <name type="scientific">Martelella lutilitoris</name>
    <dbReference type="NCBI Taxonomy" id="2583532"/>
    <lineage>
        <taxon>Bacteria</taxon>
        <taxon>Pseudomonadati</taxon>
        <taxon>Pseudomonadota</taxon>
        <taxon>Alphaproteobacteria</taxon>
        <taxon>Hyphomicrobiales</taxon>
        <taxon>Aurantimonadaceae</taxon>
        <taxon>Martelella</taxon>
    </lineage>
</organism>